<reference evidence="1 2" key="1">
    <citation type="submission" date="2014-06" db="EMBL/GenBank/DDBJ databases">
        <authorList>
            <consortium name="DOE Joint Genome Institute"/>
            <person name="Kuo A."/>
            <person name="Kohler A."/>
            <person name="Nagy L.G."/>
            <person name="Floudas D."/>
            <person name="Copeland A."/>
            <person name="Barry K.W."/>
            <person name="Cichocki N."/>
            <person name="Veneault-Fourrey C."/>
            <person name="LaButti K."/>
            <person name="Lindquist E.A."/>
            <person name="Lipzen A."/>
            <person name="Lundell T."/>
            <person name="Morin E."/>
            <person name="Murat C."/>
            <person name="Sun H."/>
            <person name="Tunlid A."/>
            <person name="Henrissat B."/>
            <person name="Grigoriev I.V."/>
            <person name="Hibbett D.S."/>
            <person name="Martin F."/>
            <person name="Nordberg H.P."/>
            <person name="Cantor M.N."/>
            <person name="Hua S.X."/>
        </authorList>
    </citation>
    <scope>NUCLEOTIDE SEQUENCE [LARGE SCALE GENOMIC DNA]</scope>
    <source>
        <strain evidence="1 2">ATCC 200175</strain>
    </source>
</reference>
<reference evidence="2" key="2">
    <citation type="submission" date="2015-01" db="EMBL/GenBank/DDBJ databases">
        <title>Evolutionary Origins and Diversification of the Mycorrhizal Mutualists.</title>
        <authorList>
            <consortium name="DOE Joint Genome Institute"/>
            <consortium name="Mycorrhizal Genomics Consortium"/>
            <person name="Kohler A."/>
            <person name="Kuo A."/>
            <person name="Nagy L.G."/>
            <person name="Floudas D."/>
            <person name="Copeland A."/>
            <person name="Barry K.W."/>
            <person name="Cichocki N."/>
            <person name="Veneault-Fourrey C."/>
            <person name="LaButti K."/>
            <person name="Lindquist E.A."/>
            <person name="Lipzen A."/>
            <person name="Lundell T."/>
            <person name="Morin E."/>
            <person name="Murat C."/>
            <person name="Riley R."/>
            <person name="Ohm R."/>
            <person name="Sun H."/>
            <person name="Tunlid A."/>
            <person name="Henrissat B."/>
            <person name="Grigoriev I.V."/>
            <person name="Hibbett D.S."/>
            <person name="Martin F."/>
        </authorList>
    </citation>
    <scope>NUCLEOTIDE SEQUENCE [LARGE SCALE GENOMIC DNA]</scope>
    <source>
        <strain evidence="2">ATCC 200175</strain>
    </source>
</reference>
<dbReference type="AlphaFoldDB" id="A0A0C9U6U1"/>
<protein>
    <submittedName>
        <fullName evidence="1">Uncharacterized protein</fullName>
    </submittedName>
</protein>
<dbReference type="EMBL" id="KN819338">
    <property type="protein sequence ID" value="KIJ15117.1"/>
    <property type="molecule type" value="Genomic_DNA"/>
</dbReference>
<accession>A0A0C9U6U1</accession>
<evidence type="ECO:0000313" key="2">
    <source>
        <dbReference type="Proteomes" id="UP000053647"/>
    </source>
</evidence>
<dbReference type="Proteomes" id="UP000053647">
    <property type="component" value="Unassembled WGS sequence"/>
</dbReference>
<organism evidence="1 2">
    <name type="scientific">Paxillus involutus ATCC 200175</name>
    <dbReference type="NCBI Taxonomy" id="664439"/>
    <lineage>
        <taxon>Eukaryota</taxon>
        <taxon>Fungi</taxon>
        <taxon>Dikarya</taxon>
        <taxon>Basidiomycota</taxon>
        <taxon>Agaricomycotina</taxon>
        <taxon>Agaricomycetes</taxon>
        <taxon>Agaricomycetidae</taxon>
        <taxon>Boletales</taxon>
        <taxon>Paxilineae</taxon>
        <taxon>Paxillaceae</taxon>
        <taxon>Paxillus</taxon>
    </lineage>
</organism>
<proteinExistence type="predicted"/>
<name>A0A0C9U6U1_PAXIN</name>
<gene>
    <name evidence="1" type="ORF">PAXINDRAFT_169303</name>
</gene>
<evidence type="ECO:0000313" key="1">
    <source>
        <dbReference type="EMBL" id="KIJ15117.1"/>
    </source>
</evidence>
<dbReference type="HOGENOM" id="CLU_3069322_0_0_1"/>
<sequence length="53" mass="5675">MPLGIVYLIVDCLSPRDFVAASAVFPDKLSKVVERPNHLEKAVSGTSATAWSS</sequence>
<keyword evidence="2" id="KW-1185">Reference proteome</keyword>